<comment type="caution">
    <text evidence="3">The sequence shown here is derived from an EMBL/GenBank/DDBJ whole genome shotgun (WGS) entry which is preliminary data.</text>
</comment>
<keyword evidence="1" id="KW-0175">Coiled coil</keyword>
<name>A0A9N8HWE0_9STRA</name>
<proteinExistence type="predicted"/>
<feature type="coiled-coil region" evidence="1">
    <location>
        <begin position="55"/>
        <end position="110"/>
    </location>
</feature>
<feature type="region of interest" description="Disordered" evidence="2">
    <location>
        <begin position="1"/>
        <end position="36"/>
    </location>
</feature>
<accession>A0A9N8HWE0</accession>
<feature type="compositionally biased region" description="Polar residues" evidence="2">
    <location>
        <begin position="1"/>
        <end position="15"/>
    </location>
</feature>
<protein>
    <submittedName>
        <fullName evidence="3">Uncharacterized protein</fullName>
    </submittedName>
</protein>
<gene>
    <name evidence="3" type="ORF">SEMRO_2154_G316810.1</name>
</gene>
<keyword evidence="4" id="KW-1185">Reference proteome</keyword>
<evidence type="ECO:0000313" key="4">
    <source>
        <dbReference type="Proteomes" id="UP001153069"/>
    </source>
</evidence>
<dbReference type="EMBL" id="CAICTM010002152">
    <property type="protein sequence ID" value="CAB9528132.1"/>
    <property type="molecule type" value="Genomic_DNA"/>
</dbReference>
<reference evidence="3" key="1">
    <citation type="submission" date="2020-06" db="EMBL/GenBank/DDBJ databases">
        <authorList>
            <consortium name="Plant Systems Biology data submission"/>
        </authorList>
    </citation>
    <scope>NUCLEOTIDE SEQUENCE</scope>
    <source>
        <strain evidence="3">D6</strain>
    </source>
</reference>
<evidence type="ECO:0000313" key="3">
    <source>
        <dbReference type="EMBL" id="CAB9528132.1"/>
    </source>
</evidence>
<organism evidence="3 4">
    <name type="scientific">Seminavis robusta</name>
    <dbReference type="NCBI Taxonomy" id="568900"/>
    <lineage>
        <taxon>Eukaryota</taxon>
        <taxon>Sar</taxon>
        <taxon>Stramenopiles</taxon>
        <taxon>Ochrophyta</taxon>
        <taxon>Bacillariophyta</taxon>
        <taxon>Bacillariophyceae</taxon>
        <taxon>Bacillariophycidae</taxon>
        <taxon>Naviculales</taxon>
        <taxon>Naviculaceae</taxon>
        <taxon>Seminavis</taxon>
    </lineage>
</organism>
<dbReference type="AlphaFoldDB" id="A0A9N8HWE0"/>
<evidence type="ECO:0000256" key="2">
    <source>
        <dbReference type="SAM" id="MobiDB-lite"/>
    </source>
</evidence>
<evidence type="ECO:0000256" key="1">
    <source>
        <dbReference type="SAM" id="Coils"/>
    </source>
</evidence>
<sequence length="128" mass="14199">MATNSNAPLATSTPTKAEDSSESNRPSDKTTCTSPSSKALLRRLAHYVLDKRLEVAQLKKDKLELQSQVMALESRANILVAERDELMGTLLQAEEELKSVLSDDEELKAKLLHRYSYETVVSSSTEES</sequence>
<dbReference type="Proteomes" id="UP001153069">
    <property type="component" value="Unassembled WGS sequence"/>
</dbReference>